<evidence type="ECO:0000313" key="2">
    <source>
        <dbReference type="EMBL" id="STX62373.1"/>
    </source>
</evidence>
<keyword evidence="3" id="KW-1185">Reference proteome</keyword>
<dbReference type="EMBL" id="LNYN01000029">
    <property type="protein sequence ID" value="KTD32276.1"/>
    <property type="molecule type" value="Genomic_DNA"/>
</dbReference>
<evidence type="ECO:0000313" key="1">
    <source>
        <dbReference type="EMBL" id="KTD32276.1"/>
    </source>
</evidence>
<dbReference type="EMBL" id="UGOG01000001">
    <property type="protein sequence ID" value="STX62373.1"/>
    <property type="molecule type" value="Genomic_DNA"/>
</dbReference>
<dbReference type="AlphaFoldDB" id="A0A378JUN6"/>
<proteinExistence type="predicted"/>
<sequence length="529" mass="59627">MLAYDPELVIGADGTHSVTNQALFPKDNRIHYEIDYAMQVRLEIDGKVDANLDQTVQFYQRLAHHGLIATEQVGRLDPKTGKTPVTMQIIIPKEDYMILNGLKEKPNAQNPIKPFGNELEYREIPDHLQTFIDSYLYERLKLSGSNINPHSIRISVNELPASRVTETFTHLQNPETHKDVFVSLNGDSALGLSYFKGLNAGLEASAKFFTCMAPAIVQGLKDKNLVQKSLDEYQSWFSVYAEQKVGEVRNYSAVKIGSSLKVIKGVQGSKVVSAYIPEVDKKPIIDAYYHLLARANPDDVVDFRPYPHRSYDPDIQLGQFGYVPVHYTMKKTTKIFADFFKPYKSGYQVMNDFKQPFTGVVNVFMGITKSVLGIGTLSPTRILDGGAHLLRGVIELAMTPLTFLVKPFVRGVLTLFSSYKKIEENTGVQHLVDLGTNLLESQEEKEELSFDKMQQLLGICNDLHRKFNKSVQRGQDTQISSSIEREYIKRLTDTASPETTSTKFKDYLTLFKGPFVAADECKQQQTLAL</sequence>
<name>A0A378JUN6_9GAMM</name>
<protein>
    <submittedName>
        <fullName evidence="2">Uncharacterized protein</fullName>
    </submittedName>
</protein>
<evidence type="ECO:0000313" key="4">
    <source>
        <dbReference type="Proteomes" id="UP000254040"/>
    </source>
</evidence>
<dbReference type="STRING" id="39962.Lmor_2214"/>
<organism evidence="2 4">
    <name type="scientific">Legionella moravica</name>
    <dbReference type="NCBI Taxonomy" id="39962"/>
    <lineage>
        <taxon>Bacteria</taxon>
        <taxon>Pseudomonadati</taxon>
        <taxon>Pseudomonadota</taxon>
        <taxon>Gammaproteobacteria</taxon>
        <taxon>Legionellales</taxon>
        <taxon>Legionellaceae</taxon>
        <taxon>Legionella</taxon>
    </lineage>
</organism>
<dbReference type="Proteomes" id="UP000054985">
    <property type="component" value="Unassembled WGS sequence"/>
</dbReference>
<evidence type="ECO:0000313" key="3">
    <source>
        <dbReference type="Proteomes" id="UP000054985"/>
    </source>
</evidence>
<reference evidence="1 3" key="1">
    <citation type="submission" date="2015-11" db="EMBL/GenBank/DDBJ databases">
        <title>Genomic analysis of 38 Legionella species identifies large and diverse effector repertoires.</title>
        <authorList>
            <person name="Burstein D."/>
            <person name="Amaro F."/>
            <person name="Zusman T."/>
            <person name="Lifshitz Z."/>
            <person name="Cohen O."/>
            <person name="Gilbert J.A."/>
            <person name="Pupko T."/>
            <person name="Shuman H.A."/>
            <person name="Segal G."/>
        </authorList>
    </citation>
    <scope>NUCLEOTIDE SEQUENCE [LARGE SCALE GENOMIC DNA]</scope>
    <source>
        <strain evidence="1 3">ATCC 43877</strain>
    </source>
</reference>
<dbReference type="Proteomes" id="UP000254040">
    <property type="component" value="Unassembled WGS sequence"/>
</dbReference>
<reference evidence="2 4" key="2">
    <citation type="submission" date="2018-06" db="EMBL/GenBank/DDBJ databases">
        <authorList>
            <consortium name="Pathogen Informatics"/>
            <person name="Doyle S."/>
        </authorList>
    </citation>
    <scope>NUCLEOTIDE SEQUENCE [LARGE SCALE GENOMIC DNA]</scope>
    <source>
        <strain evidence="2 4">NCTC12239</strain>
    </source>
</reference>
<accession>A0A378JUN6</accession>
<gene>
    <name evidence="1" type="ORF">Lmor_2214</name>
    <name evidence="2" type="ORF">NCTC12239_01298</name>
</gene>